<evidence type="ECO:0000256" key="2">
    <source>
        <dbReference type="ARBA" id="ARBA00023125"/>
    </source>
</evidence>
<dbReference type="PANTHER" id="PTHR44846:SF1">
    <property type="entry name" value="MANNOSYL-D-GLYCERATE TRANSPORT_METABOLISM SYSTEM REPRESSOR MNGR-RELATED"/>
    <property type="match status" value="1"/>
</dbReference>
<keyword evidence="1" id="KW-0805">Transcription regulation</keyword>
<proteinExistence type="predicted"/>
<dbReference type="Gene3D" id="1.10.10.10">
    <property type="entry name" value="Winged helix-like DNA-binding domain superfamily/Winged helix DNA-binding domain"/>
    <property type="match status" value="1"/>
</dbReference>
<comment type="caution">
    <text evidence="5">The sequence shown here is derived from an EMBL/GenBank/DDBJ whole genome shotgun (WGS) entry which is preliminary data.</text>
</comment>
<evidence type="ECO:0000313" key="5">
    <source>
        <dbReference type="EMBL" id="MFD1511511.1"/>
    </source>
</evidence>
<dbReference type="InterPro" id="IPR050679">
    <property type="entry name" value="Bact_HTH_transcr_reg"/>
</dbReference>
<reference evidence="6" key="1">
    <citation type="journal article" date="2019" name="Int. J. Syst. Evol. Microbiol.">
        <title>The Global Catalogue of Microorganisms (GCM) 10K type strain sequencing project: providing services to taxonomists for standard genome sequencing and annotation.</title>
        <authorList>
            <consortium name="The Broad Institute Genomics Platform"/>
            <consortium name="The Broad Institute Genome Sequencing Center for Infectious Disease"/>
            <person name="Wu L."/>
            <person name="Ma J."/>
        </authorList>
    </citation>
    <scope>NUCLEOTIDE SEQUENCE [LARGE SCALE GENOMIC DNA]</scope>
    <source>
        <strain evidence="6">CGMCC 1.12477</strain>
    </source>
</reference>
<dbReference type="EMBL" id="JBHUDD010000159">
    <property type="protein sequence ID" value="MFD1511511.1"/>
    <property type="molecule type" value="Genomic_DNA"/>
</dbReference>
<keyword evidence="3" id="KW-0804">Transcription</keyword>
<gene>
    <name evidence="5" type="ORF">ACFTOW_19170</name>
</gene>
<dbReference type="Pfam" id="PF07702">
    <property type="entry name" value="UTRA"/>
    <property type="match status" value="1"/>
</dbReference>
<dbReference type="PRINTS" id="PR00035">
    <property type="entry name" value="HTHGNTR"/>
</dbReference>
<dbReference type="SUPFAM" id="SSF64288">
    <property type="entry name" value="Chorismate lyase-like"/>
    <property type="match status" value="1"/>
</dbReference>
<dbReference type="RefSeq" id="WP_379918778.1">
    <property type="nucleotide sequence ID" value="NZ_JBHUDD010000159.1"/>
</dbReference>
<dbReference type="InterPro" id="IPR036390">
    <property type="entry name" value="WH_DNA-bd_sf"/>
</dbReference>
<evidence type="ECO:0000313" key="6">
    <source>
        <dbReference type="Proteomes" id="UP001597186"/>
    </source>
</evidence>
<evidence type="ECO:0000259" key="4">
    <source>
        <dbReference type="PROSITE" id="PS50949"/>
    </source>
</evidence>
<dbReference type="PANTHER" id="PTHR44846">
    <property type="entry name" value="MANNOSYL-D-GLYCERATE TRANSPORT/METABOLISM SYSTEM REPRESSOR MNGR-RELATED"/>
    <property type="match status" value="1"/>
</dbReference>
<dbReference type="PROSITE" id="PS50949">
    <property type="entry name" value="HTH_GNTR"/>
    <property type="match status" value="1"/>
</dbReference>
<keyword evidence="6" id="KW-1185">Reference proteome</keyword>
<keyword evidence="2" id="KW-0238">DNA-binding</keyword>
<dbReference type="Proteomes" id="UP001597186">
    <property type="component" value="Unassembled WGS sequence"/>
</dbReference>
<dbReference type="InterPro" id="IPR036388">
    <property type="entry name" value="WH-like_DNA-bd_sf"/>
</dbReference>
<dbReference type="Pfam" id="PF00392">
    <property type="entry name" value="GntR"/>
    <property type="match status" value="1"/>
</dbReference>
<protein>
    <submittedName>
        <fullName evidence="5">GntR family transcriptional regulator</fullName>
    </submittedName>
</protein>
<dbReference type="SUPFAM" id="SSF46785">
    <property type="entry name" value="Winged helix' DNA-binding domain"/>
    <property type="match status" value="1"/>
</dbReference>
<dbReference type="InterPro" id="IPR028978">
    <property type="entry name" value="Chorismate_lyase_/UTRA_dom_sf"/>
</dbReference>
<organism evidence="5 6">
    <name type="scientific">Lacimonas salitolerans</name>
    <dbReference type="NCBI Taxonomy" id="1323750"/>
    <lineage>
        <taxon>Bacteria</taxon>
        <taxon>Pseudomonadati</taxon>
        <taxon>Pseudomonadota</taxon>
        <taxon>Alphaproteobacteria</taxon>
        <taxon>Rhodobacterales</taxon>
        <taxon>Paracoccaceae</taxon>
        <taxon>Lacimonas</taxon>
    </lineage>
</organism>
<evidence type="ECO:0000256" key="3">
    <source>
        <dbReference type="ARBA" id="ARBA00023163"/>
    </source>
</evidence>
<name>A0ABW4EL54_9RHOB</name>
<dbReference type="SMART" id="SM00866">
    <property type="entry name" value="UTRA"/>
    <property type="match status" value="1"/>
</dbReference>
<dbReference type="CDD" id="cd07377">
    <property type="entry name" value="WHTH_GntR"/>
    <property type="match status" value="1"/>
</dbReference>
<sequence>MAGTDRTSLPEGGKARRVYLLLRDEMSNGTYPPGSHLPGEQRLAEMFAVSRVTVRRALDALDADGLVARRAGSGTVVRAQDGAAAVAADFTSLMPQLVAMGQSTTARLLSFSYGAAPDTVAQAMGLEPEARVQTAVRVRSVQDRPFSHLTTYVPEAIAANYTEADLATTPLFRLLERSGVQVEAAHQSVSATLASPDVALALGVSVGSPLLSLRRVVRDSDGQGVEYLSALYRADLFRLEMTLNRVGGDDNRHWEPVITPAPEQEAAE</sequence>
<dbReference type="InterPro" id="IPR000524">
    <property type="entry name" value="Tscrpt_reg_HTH_GntR"/>
</dbReference>
<feature type="domain" description="HTH gntR-type" evidence="4">
    <location>
        <begin position="12"/>
        <end position="80"/>
    </location>
</feature>
<accession>A0ABW4EL54</accession>
<evidence type="ECO:0000256" key="1">
    <source>
        <dbReference type="ARBA" id="ARBA00023015"/>
    </source>
</evidence>
<dbReference type="Gene3D" id="3.40.1410.10">
    <property type="entry name" value="Chorismate lyase-like"/>
    <property type="match status" value="1"/>
</dbReference>
<dbReference type="InterPro" id="IPR011663">
    <property type="entry name" value="UTRA"/>
</dbReference>
<dbReference type="SMART" id="SM00345">
    <property type="entry name" value="HTH_GNTR"/>
    <property type="match status" value="1"/>
</dbReference>